<dbReference type="InterPro" id="IPR017310">
    <property type="entry name" value="Pept_S8A_subtilisin_clostridia"/>
</dbReference>
<dbReference type="PANTHER" id="PTHR43806">
    <property type="entry name" value="PEPTIDASE S8"/>
    <property type="match status" value="1"/>
</dbReference>
<dbReference type="PROSITE" id="PS00136">
    <property type="entry name" value="SUBTILASE_ASP"/>
    <property type="match status" value="1"/>
</dbReference>
<evidence type="ECO:0000256" key="5">
    <source>
        <dbReference type="PROSITE-ProRule" id="PRU01240"/>
    </source>
</evidence>
<keyword evidence="2 5" id="KW-0645">Protease</keyword>
<dbReference type="InterPro" id="IPR015500">
    <property type="entry name" value="Peptidase_S8_subtilisin-rel"/>
</dbReference>
<dbReference type="GO" id="GO:0006508">
    <property type="term" value="P:proteolysis"/>
    <property type="evidence" value="ECO:0007669"/>
    <property type="project" value="UniProtKB-KW"/>
</dbReference>
<dbReference type="CDD" id="cd07478">
    <property type="entry name" value="Peptidases_S8_CspA-like"/>
    <property type="match status" value="1"/>
</dbReference>
<organism evidence="7 8">
    <name type="scientific">Clostridium cavendishii DSM 21758</name>
    <dbReference type="NCBI Taxonomy" id="1121302"/>
    <lineage>
        <taxon>Bacteria</taxon>
        <taxon>Bacillati</taxon>
        <taxon>Bacillota</taxon>
        <taxon>Clostridia</taxon>
        <taxon>Eubacteriales</taxon>
        <taxon>Clostridiaceae</taxon>
        <taxon>Clostridium</taxon>
    </lineage>
</organism>
<evidence type="ECO:0000313" key="8">
    <source>
        <dbReference type="Proteomes" id="UP000184310"/>
    </source>
</evidence>
<gene>
    <name evidence="7" type="ORF">SAMN02745163_00687</name>
</gene>
<feature type="active site" description="Charge relay system" evidence="5">
    <location>
        <position position="500"/>
    </location>
</feature>
<dbReference type="GO" id="GO:0004252">
    <property type="term" value="F:serine-type endopeptidase activity"/>
    <property type="evidence" value="ECO:0007669"/>
    <property type="project" value="UniProtKB-UniRule"/>
</dbReference>
<evidence type="ECO:0000256" key="3">
    <source>
        <dbReference type="ARBA" id="ARBA00022801"/>
    </source>
</evidence>
<dbReference type="InterPro" id="IPR050131">
    <property type="entry name" value="Peptidase_S8_subtilisin-like"/>
</dbReference>
<protein>
    <submittedName>
        <fullName evidence="7">Subtilase family protein</fullName>
    </submittedName>
</protein>
<sequence length="608" mass="66650">MPDEKFFALLDTVYSVVEYKGDIVSMVKKIPNARVAIVDKNRAILAVRGDVQEVVDKLFDVIVNVSPSSLYTLCDISPVEASEATIFHNSIYLPLDGSGIIVGIIDSGIDYLNEEFINEDGTSRIIAIWDQNIVSDKKPPGQFVGTEYTREEITSAIKAKQEGKDPYSIVPSKDDIGHGTHMSSIVGARGVKPELVGVAPKCDLAMVKLGPSPESLNNQFAKYGNSPTFTTSVLFLATKYLYDLSYRMKKPIVILTPLGGVRGGHNGLAFNERYIDEISKVRGVAAVIPTGNEGNAENHVSGKILNEGDSQNIEIKIGKDQQNINFEIWVSKPDKFALSIISPSGEIIDRIPPTLNKITPFKFLYEGTVIYVKYDIPEALTGDEKITINARNIREGIWTFKLIGELVVTGDFNSYLLQRELLAPDTKFLNPDPYGTLTIPSTSSYGISVGFYNQNNNSNVAESGKGYTRDGRVKPDLAAGGINAVVADGNSGTKVISGSSVAAAVVAGCSALIFQWGIINGNDVNLYSTKLKTYLIGGTVKREGDIYPNPEVGYGFVNMKGIFDNIRSKIYVNPYDRELLYKEDIYVNEYCFGSLFIRLPKAKNYIKL</sequence>
<evidence type="ECO:0000256" key="2">
    <source>
        <dbReference type="ARBA" id="ARBA00022670"/>
    </source>
</evidence>
<dbReference type="Pfam" id="PF00082">
    <property type="entry name" value="Peptidase_S8"/>
    <property type="match status" value="2"/>
</dbReference>
<keyword evidence="3 5" id="KW-0378">Hydrolase</keyword>
<evidence type="ECO:0000313" key="7">
    <source>
        <dbReference type="EMBL" id="SHI70829.1"/>
    </source>
</evidence>
<keyword evidence="8" id="KW-1185">Reference proteome</keyword>
<dbReference type="Gene3D" id="3.40.50.200">
    <property type="entry name" value="Peptidase S8/S53 domain"/>
    <property type="match status" value="1"/>
</dbReference>
<dbReference type="InterPro" id="IPR000209">
    <property type="entry name" value="Peptidase_S8/S53_dom"/>
</dbReference>
<dbReference type="InterPro" id="IPR036852">
    <property type="entry name" value="Peptidase_S8/S53_dom_sf"/>
</dbReference>
<dbReference type="EMBL" id="FQZB01000004">
    <property type="protein sequence ID" value="SHI70829.1"/>
    <property type="molecule type" value="Genomic_DNA"/>
</dbReference>
<dbReference type="InterPro" id="IPR023827">
    <property type="entry name" value="Peptidase_S8_Asp-AS"/>
</dbReference>
<dbReference type="AlphaFoldDB" id="A0A1M6DCC1"/>
<keyword evidence="4 5" id="KW-0720">Serine protease</keyword>
<dbReference type="PIRSF" id="PIRSF037894">
    <property type="entry name" value="Subtilisin_rel_CspABC"/>
    <property type="match status" value="1"/>
</dbReference>
<feature type="active site" description="Charge relay system" evidence="5">
    <location>
        <position position="106"/>
    </location>
</feature>
<dbReference type="PRINTS" id="PR00723">
    <property type="entry name" value="SUBTILISIN"/>
</dbReference>
<dbReference type="Proteomes" id="UP000184310">
    <property type="component" value="Unassembled WGS sequence"/>
</dbReference>
<reference evidence="7 8" key="1">
    <citation type="submission" date="2016-11" db="EMBL/GenBank/DDBJ databases">
        <authorList>
            <person name="Jaros S."/>
            <person name="Januszkiewicz K."/>
            <person name="Wedrychowicz H."/>
        </authorList>
    </citation>
    <scope>NUCLEOTIDE SEQUENCE [LARGE SCALE GENOMIC DNA]</scope>
    <source>
        <strain evidence="7 8">DSM 21758</strain>
    </source>
</reference>
<dbReference type="InterPro" id="IPR034045">
    <property type="entry name" value="Pep_S8_CspA-like"/>
</dbReference>
<feature type="domain" description="Peptidase S8/S53" evidence="6">
    <location>
        <begin position="436"/>
        <end position="555"/>
    </location>
</feature>
<accession>A0A1M6DCC1</accession>
<feature type="active site" description="Charge relay system" evidence="5">
    <location>
        <position position="178"/>
    </location>
</feature>
<dbReference type="PANTHER" id="PTHR43806:SF11">
    <property type="entry name" value="CEREVISIN-RELATED"/>
    <property type="match status" value="1"/>
</dbReference>
<dbReference type="SUPFAM" id="SSF52743">
    <property type="entry name" value="Subtilisin-like"/>
    <property type="match status" value="1"/>
</dbReference>
<dbReference type="Gene3D" id="2.60.120.1290">
    <property type="match status" value="1"/>
</dbReference>
<dbReference type="PROSITE" id="PS51892">
    <property type="entry name" value="SUBTILASE"/>
    <property type="match status" value="1"/>
</dbReference>
<dbReference type="OrthoDB" id="2744137at2"/>
<dbReference type="RefSeq" id="WP_072985271.1">
    <property type="nucleotide sequence ID" value="NZ_FQZB01000004.1"/>
</dbReference>
<evidence type="ECO:0000259" key="6">
    <source>
        <dbReference type="Pfam" id="PF00082"/>
    </source>
</evidence>
<comment type="similarity">
    <text evidence="1 5">Belongs to the peptidase S8 family.</text>
</comment>
<proteinExistence type="inferred from homology"/>
<feature type="domain" description="Peptidase S8/S53" evidence="6">
    <location>
        <begin position="97"/>
        <end position="217"/>
    </location>
</feature>
<evidence type="ECO:0000256" key="1">
    <source>
        <dbReference type="ARBA" id="ARBA00011073"/>
    </source>
</evidence>
<name>A0A1M6DCC1_9CLOT</name>
<evidence type="ECO:0000256" key="4">
    <source>
        <dbReference type="ARBA" id="ARBA00022825"/>
    </source>
</evidence>
<dbReference type="STRING" id="1121302.SAMN02745163_00687"/>